<evidence type="ECO:0000313" key="5">
    <source>
        <dbReference type="EMBL" id="MBF9073314.1"/>
    </source>
</evidence>
<comment type="similarity">
    <text evidence="1">Belongs to the LytR/CpsA/Psr (LCP) family.</text>
</comment>
<accession>A0A931BA17</accession>
<sequence>MIDGRLHRSHDPGGSVPDGPIRTPRKRILRRLAVGLGLLLVVAAGAAWIGYAALNSNIRTDSTTGRLLGPDSSRPTQANGAQNILVIGSDSRAGANSAYGSSAGARSDTTILLHVARDRRSAVGVSLPRDAMVDVPACTLPDGRVTDPYFGMFNSAFEKGGTACTIRTVEALTDIRIDHFVVVDFAGFKKMVDAIGGVPVCLSAPVSDNDANLDLPAGRQTLNGEQALGYVRVRYALGDGSDTARMGRQQDFLSSMVQQVESSGVLLNPTRLYPLLDAATSALTVDPGLNSLDKLYGLASSLSDMPSDRTTFLTAPREPYAYDHNRDQFKQPDANQLFEQLRNDQPVSVTPASPASADGMSPATPASPAATFTGRTGSQDICAAS</sequence>
<keyword evidence="3" id="KW-0812">Transmembrane</keyword>
<gene>
    <name evidence="5" type="ORF">I2501_35405</name>
</gene>
<dbReference type="Proteomes" id="UP000657385">
    <property type="component" value="Unassembled WGS sequence"/>
</dbReference>
<dbReference type="InterPro" id="IPR004474">
    <property type="entry name" value="LytR_CpsA_psr"/>
</dbReference>
<dbReference type="PANTHER" id="PTHR33392:SF6">
    <property type="entry name" value="POLYISOPRENYL-TEICHOIC ACID--PEPTIDOGLYCAN TEICHOIC ACID TRANSFERASE TAGU"/>
    <property type="match status" value="1"/>
</dbReference>
<feature type="compositionally biased region" description="Basic and acidic residues" evidence="2">
    <location>
        <begin position="1"/>
        <end position="11"/>
    </location>
</feature>
<dbReference type="Gene3D" id="3.40.630.190">
    <property type="entry name" value="LCP protein"/>
    <property type="match status" value="1"/>
</dbReference>
<dbReference type="EMBL" id="JADPRT010000021">
    <property type="protein sequence ID" value="MBF9073314.1"/>
    <property type="molecule type" value="Genomic_DNA"/>
</dbReference>
<proteinExistence type="inferred from homology"/>
<comment type="caution">
    <text evidence="5">The sequence shown here is derived from an EMBL/GenBank/DDBJ whole genome shotgun (WGS) entry which is preliminary data.</text>
</comment>
<feature type="transmembrane region" description="Helical" evidence="3">
    <location>
        <begin position="32"/>
        <end position="54"/>
    </location>
</feature>
<feature type="compositionally biased region" description="Polar residues" evidence="2">
    <location>
        <begin position="344"/>
        <end position="353"/>
    </location>
</feature>
<keyword evidence="6" id="KW-1185">Reference proteome</keyword>
<dbReference type="NCBIfam" id="TIGR00350">
    <property type="entry name" value="lytR_cpsA_psr"/>
    <property type="match status" value="1"/>
</dbReference>
<evidence type="ECO:0000256" key="2">
    <source>
        <dbReference type="SAM" id="MobiDB-lite"/>
    </source>
</evidence>
<evidence type="ECO:0000313" key="6">
    <source>
        <dbReference type="Proteomes" id="UP000657385"/>
    </source>
</evidence>
<dbReference type="Pfam" id="PF03816">
    <property type="entry name" value="LytR_cpsA_psr"/>
    <property type="match status" value="1"/>
</dbReference>
<evidence type="ECO:0000256" key="3">
    <source>
        <dbReference type="SAM" id="Phobius"/>
    </source>
</evidence>
<keyword evidence="3" id="KW-1133">Transmembrane helix</keyword>
<feature type="region of interest" description="Disordered" evidence="2">
    <location>
        <begin position="1"/>
        <end position="22"/>
    </location>
</feature>
<protein>
    <submittedName>
        <fullName evidence="5">LCP family protein</fullName>
    </submittedName>
</protein>
<organism evidence="5 6">
    <name type="scientific">Streptacidiphilus fuscans</name>
    <dbReference type="NCBI Taxonomy" id="2789292"/>
    <lineage>
        <taxon>Bacteria</taxon>
        <taxon>Bacillati</taxon>
        <taxon>Actinomycetota</taxon>
        <taxon>Actinomycetes</taxon>
        <taxon>Kitasatosporales</taxon>
        <taxon>Streptomycetaceae</taxon>
        <taxon>Streptacidiphilus</taxon>
    </lineage>
</organism>
<feature type="domain" description="Cell envelope-related transcriptional attenuator" evidence="4">
    <location>
        <begin position="106"/>
        <end position="261"/>
    </location>
</feature>
<reference evidence="5" key="1">
    <citation type="submission" date="2020-11" db="EMBL/GenBank/DDBJ databases">
        <title>Isolation and identification of active actinomycetes.</title>
        <authorList>
            <person name="Yu B."/>
        </authorList>
    </citation>
    <scope>NUCLEOTIDE SEQUENCE</scope>
    <source>
        <strain evidence="5">NEAU-YB345</strain>
    </source>
</reference>
<feature type="compositionally biased region" description="Low complexity" evidence="2">
    <location>
        <begin position="361"/>
        <end position="371"/>
    </location>
</feature>
<name>A0A931BA17_9ACTN</name>
<evidence type="ECO:0000259" key="4">
    <source>
        <dbReference type="Pfam" id="PF03816"/>
    </source>
</evidence>
<feature type="region of interest" description="Disordered" evidence="2">
    <location>
        <begin position="344"/>
        <end position="385"/>
    </location>
</feature>
<dbReference type="PANTHER" id="PTHR33392">
    <property type="entry name" value="POLYISOPRENYL-TEICHOIC ACID--PEPTIDOGLYCAN TEICHOIC ACID TRANSFERASE TAGU"/>
    <property type="match status" value="1"/>
</dbReference>
<dbReference type="AlphaFoldDB" id="A0A931BA17"/>
<evidence type="ECO:0000256" key="1">
    <source>
        <dbReference type="ARBA" id="ARBA00006068"/>
    </source>
</evidence>
<dbReference type="InterPro" id="IPR050922">
    <property type="entry name" value="LytR/CpsA/Psr_CW_biosynth"/>
</dbReference>
<keyword evidence="3" id="KW-0472">Membrane</keyword>